<reference evidence="3" key="1">
    <citation type="journal article" date="2017" name="Nat. Commun.">
        <title>The asparagus genome sheds light on the origin and evolution of a young Y chromosome.</title>
        <authorList>
            <person name="Harkess A."/>
            <person name="Zhou J."/>
            <person name="Xu C."/>
            <person name="Bowers J.E."/>
            <person name="Van der Hulst R."/>
            <person name="Ayyampalayam S."/>
            <person name="Mercati F."/>
            <person name="Riccardi P."/>
            <person name="McKain M.R."/>
            <person name="Kakrana A."/>
            <person name="Tang H."/>
            <person name="Ray J."/>
            <person name="Groenendijk J."/>
            <person name="Arikit S."/>
            <person name="Mathioni S.M."/>
            <person name="Nakano M."/>
            <person name="Shan H."/>
            <person name="Telgmann-Rauber A."/>
            <person name="Kanno A."/>
            <person name="Yue Z."/>
            <person name="Chen H."/>
            <person name="Li W."/>
            <person name="Chen Y."/>
            <person name="Xu X."/>
            <person name="Zhang Y."/>
            <person name="Luo S."/>
            <person name="Chen H."/>
            <person name="Gao J."/>
            <person name="Mao Z."/>
            <person name="Pires J.C."/>
            <person name="Luo M."/>
            <person name="Kudrna D."/>
            <person name="Wing R.A."/>
            <person name="Meyers B.C."/>
            <person name="Yi K."/>
            <person name="Kong H."/>
            <person name="Lavrijsen P."/>
            <person name="Sunseri F."/>
            <person name="Falavigna A."/>
            <person name="Ye Y."/>
            <person name="Leebens-Mack J.H."/>
            <person name="Chen G."/>
        </authorList>
    </citation>
    <scope>NUCLEOTIDE SEQUENCE [LARGE SCALE GENOMIC DNA]</scope>
    <source>
        <strain evidence="3">cv. DH0086</strain>
    </source>
</reference>
<keyword evidence="1" id="KW-0175">Coiled coil</keyword>
<proteinExistence type="predicted"/>
<feature type="coiled-coil region" evidence="1">
    <location>
        <begin position="8"/>
        <end position="42"/>
    </location>
</feature>
<protein>
    <submittedName>
        <fullName evidence="2">Uncharacterized protein</fullName>
    </submittedName>
</protein>
<dbReference type="AlphaFoldDB" id="A0A1R3L6N6"/>
<organism evidence="2 3">
    <name type="scientific">Asparagus officinalis</name>
    <name type="common">Garden asparagus</name>
    <dbReference type="NCBI Taxonomy" id="4686"/>
    <lineage>
        <taxon>Eukaryota</taxon>
        <taxon>Viridiplantae</taxon>
        <taxon>Streptophyta</taxon>
        <taxon>Embryophyta</taxon>
        <taxon>Tracheophyta</taxon>
        <taxon>Spermatophyta</taxon>
        <taxon>Magnoliopsida</taxon>
        <taxon>Liliopsida</taxon>
        <taxon>Asparagales</taxon>
        <taxon>Asparagaceae</taxon>
        <taxon>Asparagoideae</taxon>
        <taxon>Asparagus</taxon>
    </lineage>
</organism>
<evidence type="ECO:0000256" key="1">
    <source>
        <dbReference type="SAM" id="Coils"/>
    </source>
</evidence>
<accession>A0A1R3L6N6</accession>
<dbReference type="Proteomes" id="UP000243459">
    <property type="component" value="Unassembled WGS sequence"/>
</dbReference>
<name>A0A1R3L6N6_ASPOF</name>
<evidence type="ECO:0000313" key="3">
    <source>
        <dbReference type="Proteomes" id="UP000243459"/>
    </source>
</evidence>
<sequence>MAHVRASFLKLQEELATQKTDLENALQSLMTKENELVNWHREMEECARSNCLTVENMKLDLKEYREPSYL</sequence>
<dbReference type="Gramene" id="ONK55272">
    <property type="protein sequence ID" value="ONK55272"/>
    <property type="gene ID" value="A4U43_UnF5640"/>
</dbReference>
<evidence type="ECO:0000313" key="2">
    <source>
        <dbReference type="EMBL" id="ONK55272.1"/>
    </source>
</evidence>
<keyword evidence="3" id="KW-1185">Reference proteome</keyword>
<gene>
    <name evidence="2" type="ORF">A4U43_UnF5640</name>
</gene>
<dbReference type="EMBL" id="KV863614">
    <property type="protein sequence ID" value="ONK55272.1"/>
    <property type="molecule type" value="Genomic_DNA"/>
</dbReference>